<name>A0A8X8BDN8_BRACI</name>
<keyword evidence="2" id="KW-0732">Signal</keyword>
<dbReference type="InterPro" id="IPR017441">
    <property type="entry name" value="Protein_kinase_ATP_BS"/>
</dbReference>
<feature type="region of interest" description="Disordered" evidence="7">
    <location>
        <begin position="205"/>
        <end position="225"/>
    </location>
</feature>
<dbReference type="InterPro" id="IPR011009">
    <property type="entry name" value="Kinase-like_dom_sf"/>
</dbReference>
<protein>
    <recommendedName>
        <fullName evidence="11">Protein kinase domain-containing protein</fullName>
    </recommendedName>
</protein>
<evidence type="ECO:0000256" key="2">
    <source>
        <dbReference type="ARBA" id="ARBA00022729"/>
    </source>
</evidence>
<feature type="compositionally biased region" description="Low complexity" evidence="7">
    <location>
        <begin position="208"/>
        <end position="217"/>
    </location>
</feature>
<evidence type="ECO:0000256" key="4">
    <source>
        <dbReference type="ARBA" id="ARBA00023136"/>
    </source>
</evidence>
<keyword evidence="5" id="KW-0325">Glycoprotein</keyword>
<evidence type="ECO:0000256" key="1">
    <source>
        <dbReference type="ARBA" id="ARBA00004370"/>
    </source>
</evidence>
<proteinExistence type="predicted"/>
<dbReference type="Gene3D" id="3.80.10.10">
    <property type="entry name" value="Ribonuclease Inhibitor"/>
    <property type="match status" value="3"/>
</dbReference>
<dbReference type="InterPro" id="IPR001611">
    <property type="entry name" value="Leu-rich_rpt"/>
</dbReference>
<keyword evidence="6" id="KW-0067">ATP-binding</keyword>
<dbReference type="Proteomes" id="UP000886595">
    <property type="component" value="Unassembled WGS sequence"/>
</dbReference>
<organism evidence="9 10">
    <name type="scientific">Brassica carinata</name>
    <name type="common">Ethiopian mustard</name>
    <name type="synonym">Abyssinian cabbage</name>
    <dbReference type="NCBI Taxonomy" id="52824"/>
    <lineage>
        <taxon>Eukaryota</taxon>
        <taxon>Viridiplantae</taxon>
        <taxon>Streptophyta</taxon>
        <taxon>Embryophyta</taxon>
        <taxon>Tracheophyta</taxon>
        <taxon>Spermatophyta</taxon>
        <taxon>Magnoliopsida</taxon>
        <taxon>eudicotyledons</taxon>
        <taxon>Gunneridae</taxon>
        <taxon>Pentapetalae</taxon>
        <taxon>rosids</taxon>
        <taxon>malvids</taxon>
        <taxon>Brassicales</taxon>
        <taxon>Brassicaceae</taxon>
        <taxon>Brassiceae</taxon>
        <taxon>Brassica</taxon>
    </lineage>
</organism>
<dbReference type="SUPFAM" id="SSF56112">
    <property type="entry name" value="Protein kinase-like (PK-like)"/>
    <property type="match status" value="2"/>
</dbReference>
<keyword evidence="8" id="KW-1133">Transmembrane helix</keyword>
<feature type="transmembrane region" description="Helical" evidence="8">
    <location>
        <begin position="596"/>
        <end position="620"/>
    </location>
</feature>
<evidence type="ECO:0000313" key="9">
    <source>
        <dbReference type="EMBL" id="KAG2335079.1"/>
    </source>
</evidence>
<gene>
    <name evidence="9" type="ORF">Bca52824_006259</name>
</gene>
<dbReference type="GO" id="GO:0005524">
    <property type="term" value="F:ATP binding"/>
    <property type="evidence" value="ECO:0007669"/>
    <property type="project" value="UniProtKB-UniRule"/>
</dbReference>
<keyword evidence="6" id="KW-0547">Nucleotide-binding</keyword>
<dbReference type="SUPFAM" id="SSF52058">
    <property type="entry name" value="L domain-like"/>
    <property type="match status" value="1"/>
</dbReference>
<accession>A0A8X8BDN8</accession>
<dbReference type="PROSITE" id="PS00107">
    <property type="entry name" value="PROTEIN_KINASE_ATP"/>
    <property type="match status" value="1"/>
</dbReference>
<evidence type="ECO:0000256" key="6">
    <source>
        <dbReference type="PROSITE-ProRule" id="PRU10141"/>
    </source>
</evidence>
<dbReference type="EMBL" id="JAAMPC010000001">
    <property type="protein sequence ID" value="KAG2335079.1"/>
    <property type="molecule type" value="Genomic_DNA"/>
</dbReference>
<evidence type="ECO:0000256" key="3">
    <source>
        <dbReference type="ARBA" id="ARBA00022737"/>
    </source>
</evidence>
<dbReference type="InterPro" id="IPR032675">
    <property type="entry name" value="LRR_dom_sf"/>
</dbReference>
<dbReference type="GO" id="GO:0016020">
    <property type="term" value="C:membrane"/>
    <property type="evidence" value="ECO:0007669"/>
    <property type="project" value="UniProtKB-SubCell"/>
</dbReference>
<evidence type="ECO:0000256" key="5">
    <source>
        <dbReference type="ARBA" id="ARBA00023180"/>
    </source>
</evidence>
<dbReference type="AlphaFoldDB" id="A0A8X8BDN8"/>
<keyword evidence="8" id="KW-0812">Transmembrane</keyword>
<dbReference type="Pfam" id="PF13855">
    <property type="entry name" value="LRR_8"/>
    <property type="match status" value="1"/>
</dbReference>
<sequence>MEQQQEPIPKSPINMESVKSYNFMELDTATSSFSDLSQIGRGGYGKVYRGHLPGGMIVAVKRAAQGSLQGQKEFYTEIELLSRLHTTETLFLCLGTAIRKENSNLYNNMLNGSIPSNFSGLARLQRLSLKKNNLSGDIPVIWEKMSFTAEAKLILDLRYNLFTNVSNVLNPPSNVTVKLYGNPVCARVNETNVADLCGVSTTVDVVESPGSSSDNSSTTGECKRQSCPLSENYEYPHEQQLNHGSDSPEYSSLPDVLHLQLDNNNFVGTEIPSSYGKIPNLVKLSLRNCNLEGPVPDMSRSPVLYYLDLSSNKLTGEIPNKRFSGNITTINLYNNMLNGSIPSNFSGLARLQRLSLKKNNLSGDIPVIWEKMSFTAEAKLILDLRYNLFTNVSNVLNPPSNVTVKLYGNPVCARVNETNVADLCGVSTTVDVVESPGSSSDNSSTTGECKRQSCPLSENYEYVIGSPVPCFCSAPIGIGLRLRSPSFSDFRPYTVAYMLDVASNLGINLYQLSIESFSWQSGPRLAINMKVFPDLNSKFNTTELPRIVDFFATFSLDTDDSLGPYEIIYINLLGPYKDVTLNLYPSKSGMSKGVKIGVIVGGTIAFFLGLSFLALLLFFIKRKAKQQQEPIVVPKSPINMESVKSYNFMELDTATSSFSDLSQIGRGGYGKVYRGHLPCGLIVAVKRAEKGSLQGQKSSTQRSSCSHGYTTETLFLCSATAIRKENR</sequence>
<evidence type="ECO:0008006" key="11">
    <source>
        <dbReference type="Google" id="ProtNLM"/>
    </source>
</evidence>
<dbReference type="PANTHER" id="PTHR45974:SF23">
    <property type="entry name" value="PROTEIN KINASE DOMAIN-CONTAINING PROTEIN"/>
    <property type="match status" value="1"/>
</dbReference>
<keyword evidence="4 8" id="KW-0472">Membrane</keyword>
<evidence type="ECO:0000256" key="7">
    <source>
        <dbReference type="SAM" id="MobiDB-lite"/>
    </source>
</evidence>
<reference evidence="9 10" key="1">
    <citation type="submission" date="2020-02" db="EMBL/GenBank/DDBJ databases">
        <authorList>
            <person name="Ma Q."/>
            <person name="Huang Y."/>
            <person name="Song X."/>
            <person name="Pei D."/>
        </authorList>
    </citation>
    <scope>NUCLEOTIDE SEQUENCE [LARGE SCALE GENOMIC DNA]</scope>
    <source>
        <strain evidence="9">Sxm20200214</strain>
        <tissue evidence="9">Leaf</tissue>
    </source>
</reference>
<dbReference type="Gene3D" id="3.30.200.20">
    <property type="entry name" value="Phosphorylase Kinase, domain 1"/>
    <property type="match status" value="2"/>
</dbReference>
<comment type="caution">
    <text evidence="9">The sequence shown here is derived from an EMBL/GenBank/DDBJ whole genome shotgun (WGS) entry which is preliminary data.</text>
</comment>
<keyword evidence="3" id="KW-0677">Repeat</keyword>
<evidence type="ECO:0000313" key="10">
    <source>
        <dbReference type="Proteomes" id="UP000886595"/>
    </source>
</evidence>
<dbReference type="PANTHER" id="PTHR45974">
    <property type="entry name" value="RECEPTOR-LIKE PROTEIN 55"/>
    <property type="match status" value="1"/>
</dbReference>
<keyword evidence="10" id="KW-1185">Reference proteome</keyword>
<comment type="subcellular location">
    <subcellularLocation>
        <location evidence="1">Membrane</location>
    </subcellularLocation>
</comment>
<dbReference type="OrthoDB" id="2020077at2759"/>
<feature type="binding site" evidence="6">
    <location>
        <position position="686"/>
    </location>
    <ligand>
        <name>ATP</name>
        <dbReference type="ChEBI" id="CHEBI:30616"/>
    </ligand>
</feature>
<evidence type="ECO:0000256" key="8">
    <source>
        <dbReference type="SAM" id="Phobius"/>
    </source>
</evidence>